<organism evidence="3 4">
    <name type="scientific">Phocaeicola plebeius CAG:211</name>
    <dbReference type="NCBI Taxonomy" id="1263052"/>
    <lineage>
        <taxon>Bacteria</taxon>
        <taxon>Pseudomonadati</taxon>
        <taxon>Bacteroidota</taxon>
        <taxon>Bacteroidia</taxon>
        <taxon>Bacteroidales</taxon>
        <taxon>Bacteroidaceae</taxon>
        <taxon>Phocaeicola</taxon>
    </lineage>
</organism>
<protein>
    <recommendedName>
        <fullName evidence="2">Arm DNA-binding domain-containing protein</fullName>
    </recommendedName>
</protein>
<dbReference type="InterPro" id="IPR035386">
    <property type="entry name" value="Arm-DNA-bind_5"/>
</dbReference>
<sequence>MLTINPEIVKVQRQSNECFTVRLRFTLNRKMKRVSTSLFATPNDLTKDFKIKATSPLKKEVNTLIQSYQSKCAKLQIELNDYTIEDIMDYLNNEKQKLQTIDFIKFSREWIASTTIKGAPNYTSAINVLWYVLLVKKNWIFIWLHLIFWNNSNKKLVYNLCFFRVYYSICFNHSNE</sequence>
<dbReference type="Pfam" id="PF17293">
    <property type="entry name" value="Arm-DNA-bind_5"/>
    <property type="match status" value="1"/>
</dbReference>
<reference evidence="3" key="1">
    <citation type="submission" date="2012-11" db="EMBL/GenBank/DDBJ databases">
        <title>Dependencies among metagenomic species, viruses, plasmids and units of genetic variation.</title>
        <authorList>
            <person name="Nielsen H.B."/>
            <person name="Almeida M."/>
            <person name="Juncker A.S."/>
            <person name="Rasmussen S."/>
            <person name="Li J."/>
            <person name="Sunagawa S."/>
            <person name="Plichta D."/>
            <person name="Gautier L."/>
            <person name="Le Chatelier E."/>
            <person name="Peletier E."/>
            <person name="Bonde I."/>
            <person name="Nielsen T."/>
            <person name="Manichanh C."/>
            <person name="Arumugam M."/>
            <person name="Batto J."/>
            <person name="Santos M.B.Q.D."/>
            <person name="Blom N."/>
            <person name="Borruel N."/>
            <person name="Burgdorf K.S."/>
            <person name="Boumezbeur F."/>
            <person name="Casellas F."/>
            <person name="Dore J."/>
            <person name="Guarner F."/>
            <person name="Hansen T."/>
            <person name="Hildebrand F."/>
            <person name="Kaas R.S."/>
            <person name="Kennedy S."/>
            <person name="Kristiansen K."/>
            <person name="Kultima J.R."/>
            <person name="Leonard P."/>
            <person name="Levenez F."/>
            <person name="Lund O."/>
            <person name="Moumen B."/>
            <person name="Le Paslier D."/>
            <person name="Pons N."/>
            <person name="Pedersen O."/>
            <person name="Prifti E."/>
            <person name="Qin J."/>
            <person name="Raes J."/>
            <person name="Tap J."/>
            <person name="Tims S."/>
            <person name="Ussery D.W."/>
            <person name="Yamada T."/>
            <person name="MetaHit consortium"/>
            <person name="Renault P."/>
            <person name="Sicheritz-Ponten T."/>
            <person name="Bork P."/>
            <person name="Wang J."/>
            <person name="Brunak S."/>
            <person name="Ehrlich S.D."/>
        </authorList>
    </citation>
    <scope>NUCLEOTIDE SEQUENCE [LARGE SCALE GENOMIC DNA]</scope>
</reference>
<evidence type="ECO:0000313" key="3">
    <source>
        <dbReference type="EMBL" id="CCZ87307.1"/>
    </source>
</evidence>
<feature type="domain" description="Arm DNA-binding" evidence="2">
    <location>
        <begin position="15"/>
        <end position="87"/>
    </location>
</feature>
<name>R5W3L6_9BACT</name>
<comment type="caution">
    <text evidence="3">The sequence shown here is derived from an EMBL/GenBank/DDBJ whole genome shotgun (WGS) entry which is preliminary data.</text>
</comment>
<keyword evidence="1" id="KW-0175">Coiled coil</keyword>
<proteinExistence type="predicted"/>
<accession>R5W3L6</accession>
<dbReference type="Proteomes" id="UP000018372">
    <property type="component" value="Unassembled WGS sequence"/>
</dbReference>
<dbReference type="EMBL" id="CBAT010000136">
    <property type="protein sequence ID" value="CCZ87307.1"/>
    <property type="molecule type" value="Genomic_DNA"/>
</dbReference>
<feature type="coiled-coil region" evidence="1">
    <location>
        <begin position="58"/>
        <end position="85"/>
    </location>
</feature>
<gene>
    <name evidence="3" type="ORF">BN536_02084</name>
</gene>
<dbReference type="AlphaFoldDB" id="R5W3L6"/>
<evidence type="ECO:0000313" key="4">
    <source>
        <dbReference type="Proteomes" id="UP000018372"/>
    </source>
</evidence>
<evidence type="ECO:0000256" key="1">
    <source>
        <dbReference type="SAM" id="Coils"/>
    </source>
</evidence>
<evidence type="ECO:0000259" key="2">
    <source>
        <dbReference type="Pfam" id="PF17293"/>
    </source>
</evidence>